<dbReference type="Proteomes" id="UP000095767">
    <property type="component" value="Unassembled WGS sequence"/>
</dbReference>
<feature type="transmembrane region" description="Helical" evidence="2">
    <location>
        <begin position="198"/>
        <end position="219"/>
    </location>
</feature>
<dbReference type="InterPro" id="IPR040411">
    <property type="entry name" value="At5g23160-like"/>
</dbReference>
<evidence type="ECO:0000313" key="4">
    <source>
        <dbReference type="Proteomes" id="UP000095767"/>
    </source>
</evidence>
<dbReference type="AlphaFoldDB" id="A0A1E5V128"/>
<dbReference type="OrthoDB" id="696494at2759"/>
<sequence>MAPAAAEEDVALAAASGSGQRRGGQRKLVISWGTVFCFGSRHERGEAEEGTPWERSRRRSRRTVPVDGDLVPGTAGDGDVMMRRGAAADDKEARKGLRLQGCCFLPPARASGRKHSTMDNGSSTHNKQRQLEHTKQPQPRSPSGAPAASRIQATDGGRPRRAERPRGAPVETRAPTTRPCGNEEPSTSEASARGPSSAGVGAFGPVVGLCVVTAVSLAGLLGGRLWAMACVCAWLAALSRLRQRREARAAVAHVDSTDYKKHVVLRGLLERDRAKAVKA</sequence>
<organism evidence="3 4">
    <name type="scientific">Dichanthelium oligosanthes</name>
    <dbReference type="NCBI Taxonomy" id="888268"/>
    <lineage>
        <taxon>Eukaryota</taxon>
        <taxon>Viridiplantae</taxon>
        <taxon>Streptophyta</taxon>
        <taxon>Embryophyta</taxon>
        <taxon>Tracheophyta</taxon>
        <taxon>Spermatophyta</taxon>
        <taxon>Magnoliopsida</taxon>
        <taxon>Liliopsida</taxon>
        <taxon>Poales</taxon>
        <taxon>Poaceae</taxon>
        <taxon>PACMAD clade</taxon>
        <taxon>Panicoideae</taxon>
        <taxon>Panicodae</taxon>
        <taxon>Paniceae</taxon>
        <taxon>Dichantheliinae</taxon>
        <taxon>Dichanthelium</taxon>
    </lineage>
</organism>
<feature type="region of interest" description="Disordered" evidence="1">
    <location>
        <begin position="105"/>
        <end position="197"/>
    </location>
</feature>
<feature type="region of interest" description="Disordered" evidence="1">
    <location>
        <begin position="43"/>
        <end position="82"/>
    </location>
</feature>
<dbReference type="EMBL" id="LWDX02055385">
    <property type="protein sequence ID" value="OEL18863.1"/>
    <property type="molecule type" value="Genomic_DNA"/>
</dbReference>
<evidence type="ECO:0000256" key="1">
    <source>
        <dbReference type="SAM" id="MobiDB-lite"/>
    </source>
</evidence>
<keyword evidence="4" id="KW-1185">Reference proteome</keyword>
<evidence type="ECO:0000256" key="2">
    <source>
        <dbReference type="SAM" id="Phobius"/>
    </source>
</evidence>
<name>A0A1E5V128_9POAL</name>
<accession>A0A1E5V128</accession>
<keyword evidence="2" id="KW-1133">Transmembrane helix</keyword>
<keyword evidence="2" id="KW-0472">Membrane</keyword>
<dbReference type="PANTHER" id="PTHR34379">
    <property type="entry name" value="OS07G0553800 PROTEIN"/>
    <property type="match status" value="1"/>
</dbReference>
<comment type="caution">
    <text evidence="3">The sequence shown here is derived from an EMBL/GenBank/DDBJ whole genome shotgun (WGS) entry which is preliminary data.</text>
</comment>
<keyword evidence="2" id="KW-0812">Transmembrane</keyword>
<reference evidence="3 4" key="1">
    <citation type="submission" date="2016-09" db="EMBL/GenBank/DDBJ databases">
        <title>The draft genome of Dichanthelium oligosanthes: A C3 panicoid grass species.</title>
        <authorList>
            <person name="Studer A.J."/>
            <person name="Schnable J.C."/>
            <person name="Brutnell T.P."/>
        </authorList>
    </citation>
    <scope>NUCLEOTIDE SEQUENCE [LARGE SCALE GENOMIC DNA]</scope>
    <source>
        <strain evidence="4">cv. Kellogg 1175</strain>
        <tissue evidence="3">Leaf</tissue>
    </source>
</reference>
<dbReference type="PANTHER" id="PTHR34379:SF19">
    <property type="entry name" value="OS10G0485900 PROTEIN"/>
    <property type="match status" value="1"/>
</dbReference>
<feature type="compositionally biased region" description="Basic and acidic residues" evidence="1">
    <location>
        <begin position="43"/>
        <end position="55"/>
    </location>
</feature>
<protein>
    <submittedName>
        <fullName evidence="3">Uncharacterized protein</fullName>
    </submittedName>
</protein>
<gene>
    <name evidence="3" type="ORF">BAE44_0020119</name>
</gene>
<proteinExistence type="predicted"/>
<feature type="compositionally biased region" description="Basic and acidic residues" evidence="1">
    <location>
        <begin position="157"/>
        <end position="166"/>
    </location>
</feature>
<evidence type="ECO:0000313" key="3">
    <source>
        <dbReference type="EMBL" id="OEL18863.1"/>
    </source>
</evidence>